<dbReference type="InterPro" id="IPR009875">
    <property type="entry name" value="PilZ_domain"/>
</dbReference>
<keyword evidence="1" id="KW-0472">Membrane</keyword>
<keyword evidence="1" id="KW-0812">Transmembrane</keyword>
<gene>
    <name evidence="3" type="ordered locus">Theam_1437</name>
</gene>
<proteinExistence type="predicted"/>
<dbReference type="AlphaFoldDB" id="E8T470"/>
<feature type="domain" description="PilZ" evidence="2">
    <location>
        <begin position="218"/>
        <end position="325"/>
    </location>
</feature>
<dbReference type="EMBL" id="CP002444">
    <property type="protein sequence ID" value="ADU97399.1"/>
    <property type="molecule type" value="Genomic_DNA"/>
</dbReference>
<name>E8T470_THEA1</name>
<evidence type="ECO:0000313" key="4">
    <source>
        <dbReference type="Proteomes" id="UP000006362"/>
    </source>
</evidence>
<sequence>MRDLSFLRFPAAKIETILIFILLLVSIILFFILAGLIREYLRTKRLRESFFKEALERGLTEREAEILWTYSQKLGRDPFLTLEFKAPFEKVVDLYLKTDPNPDEKLIQDMRSKLGFDYVPYFVPLVSTKDIELFQPAKLYLPDNTRIDIALFDKDERYMYWAVIEGRPHLEPGQKVTVSFIRKGDGIYKFENTVERVFTENGKLVIQMPHTFEMTRYQRREYARVEVELPAQVGLYDKEKEQVRWIPAEIVDISAGGAKVCISLEDLQEELLPTTELILKFSLNGRNYTLKSSVVNVYPRRHTTCYGVKFEKIKPDEQKSIHDFVKKEQQKLAQLALKNRG</sequence>
<dbReference type="KEGG" id="tam:Theam_1437"/>
<dbReference type="STRING" id="648996.Theam_1437"/>
<evidence type="ECO:0000313" key="3">
    <source>
        <dbReference type="EMBL" id="ADU97399.1"/>
    </source>
</evidence>
<organism evidence="3 4">
    <name type="scientific">Thermovibrio ammonificans (strain DSM 15698 / JCM 12110 / HB-1)</name>
    <dbReference type="NCBI Taxonomy" id="648996"/>
    <lineage>
        <taxon>Bacteria</taxon>
        <taxon>Pseudomonadati</taxon>
        <taxon>Aquificota</taxon>
        <taxon>Aquificia</taxon>
        <taxon>Desulfurobacteriales</taxon>
        <taxon>Desulfurobacteriaceae</taxon>
        <taxon>Thermovibrio</taxon>
    </lineage>
</organism>
<keyword evidence="1" id="KW-1133">Transmembrane helix</keyword>
<dbReference type="RefSeq" id="WP_013538185.1">
    <property type="nucleotide sequence ID" value="NC_014926.1"/>
</dbReference>
<dbReference type="GO" id="GO:0035438">
    <property type="term" value="F:cyclic-di-GMP binding"/>
    <property type="evidence" value="ECO:0007669"/>
    <property type="project" value="InterPro"/>
</dbReference>
<dbReference type="eggNOG" id="COG5581">
    <property type="taxonomic scope" value="Bacteria"/>
</dbReference>
<evidence type="ECO:0000256" key="1">
    <source>
        <dbReference type="SAM" id="Phobius"/>
    </source>
</evidence>
<accession>E8T470</accession>
<evidence type="ECO:0000259" key="2">
    <source>
        <dbReference type="Pfam" id="PF07238"/>
    </source>
</evidence>
<dbReference type="Pfam" id="PF07238">
    <property type="entry name" value="PilZ"/>
    <property type="match status" value="1"/>
</dbReference>
<keyword evidence="4" id="KW-1185">Reference proteome</keyword>
<dbReference type="OrthoDB" id="10536at2"/>
<feature type="transmembrane region" description="Helical" evidence="1">
    <location>
        <begin position="16"/>
        <end position="37"/>
    </location>
</feature>
<dbReference type="Proteomes" id="UP000006362">
    <property type="component" value="Chromosome"/>
</dbReference>
<dbReference type="HOGENOM" id="CLU_785084_0_0_0"/>
<reference evidence="3" key="1">
    <citation type="submission" date="2011-01" db="EMBL/GenBank/DDBJ databases">
        <title>Complete sequence of chromosome of Thermovibrio ammonificans HB-1.</title>
        <authorList>
            <consortium name="US DOE Joint Genome Institute"/>
            <person name="Lucas S."/>
            <person name="Copeland A."/>
            <person name="Lapidus A."/>
            <person name="Cheng J.-F."/>
            <person name="Goodwin L."/>
            <person name="Pitluck S."/>
            <person name="Davenport K."/>
            <person name="Detter J.C."/>
            <person name="Han C."/>
            <person name="Tapia R."/>
            <person name="Land M."/>
            <person name="Hauser L."/>
            <person name="Kyrpides N."/>
            <person name="Ivanova N."/>
            <person name="Ovchinnikova G."/>
            <person name="Vetriani C."/>
            <person name="Woyke T."/>
        </authorList>
    </citation>
    <scope>NUCLEOTIDE SEQUENCE [LARGE SCALE GENOMIC DNA]</scope>
    <source>
        <strain evidence="3">HB-1</strain>
    </source>
</reference>
<protein>
    <submittedName>
        <fullName evidence="3">Type IV pilus assembly PilZ</fullName>
    </submittedName>
</protein>
<dbReference type="SUPFAM" id="SSF141371">
    <property type="entry name" value="PilZ domain-like"/>
    <property type="match status" value="1"/>
</dbReference>
<dbReference type="Gene3D" id="2.40.10.220">
    <property type="entry name" value="predicted glycosyltransferase like domains"/>
    <property type="match status" value="1"/>
</dbReference>